<reference evidence="1 2" key="1">
    <citation type="submission" date="2015-09" db="EMBL/GenBank/DDBJ databases">
        <authorList>
            <consortium name="Pathogen Informatics"/>
        </authorList>
    </citation>
    <scope>NUCLEOTIDE SEQUENCE [LARGE SCALE GENOMIC DNA]</scope>
    <source>
        <strain evidence="1 2">2789STDY5834962</strain>
    </source>
</reference>
<protein>
    <submittedName>
        <fullName evidence="1">Uncharacterized beta-barrel protein ywiB</fullName>
    </submittedName>
</protein>
<dbReference type="InterPro" id="IPR015231">
    <property type="entry name" value="DUF1934"/>
</dbReference>
<dbReference type="Gene3D" id="2.40.128.20">
    <property type="match status" value="1"/>
</dbReference>
<accession>A0A173U2S0</accession>
<evidence type="ECO:0000313" key="1">
    <source>
        <dbReference type="EMBL" id="CUN09352.1"/>
    </source>
</evidence>
<dbReference type="Pfam" id="PF09148">
    <property type="entry name" value="DUF1934"/>
    <property type="match status" value="1"/>
</dbReference>
<dbReference type="Proteomes" id="UP000095727">
    <property type="component" value="Unassembled WGS sequence"/>
</dbReference>
<dbReference type="InterPro" id="IPR012674">
    <property type="entry name" value="Calycin"/>
</dbReference>
<dbReference type="EMBL" id="CYXR01000022">
    <property type="protein sequence ID" value="CUN09352.1"/>
    <property type="molecule type" value="Genomic_DNA"/>
</dbReference>
<name>A0A173U2S0_9FIRM</name>
<dbReference type="RefSeq" id="WP_008368942.1">
    <property type="nucleotide sequence ID" value="NZ_CP070062.1"/>
</dbReference>
<dbReference type="OrthoDB" id="1680906at2"/>
<organism evidence="1 2">
    <name type="scientific">Coprococcus comes</name>
    <dbReference type="NCBI Taxonomy" id="410072"/>
    <lineage>
        <taxon>Bacteria</taxon>
        <taxon>Bacillati</taxon>
        <taxon>Bacillota</taxon>
        <taxon>Clostridia</taxon>
        <taxon>Lachnospirales</taxon>
        <taxon>Lachnospiraceae</taxon>
        <taxon>Coprococcus</taxon>
    </lineage>
</organism>
<dbReference type="SUPFAM" id="SSF50814">
    <property type="entry name" value="Lipocalins"/>
    <property type="match status" value="1"/>
</dbReference>
<proteinExistence type="predicted"/>
<evidence type="ECO:0000313" key="2">
    <source>
        <dbReference type="Proteomes" id="UP000095727"/>
    </source>
</evidence>
<sequence>MTQDVLLTISGLHDMVFADPEENEENEPIEVITPASYYWKNGKHYILYDEVMEGIPGVVKNKIKITGEDSMEIMKSGITNAHMVFEKNQMNVTYYDTPYGQLHVGIHTRKLDVNVDDERIDIAVEYGLDVNHEATADCRIAMSIRPKAQAEEAISGK</sequence>
<dbReference type="GeneID" id="92826208"/>
<gene>
    <name evidence="1" type="primary">ywiB</name>
    <name evidence="1" type="ORF">ERS852574_02656</name>
</gene>
<dbReference type="AlphaFoldDB" id="A0A173U2S0"/>